<evidence type="ECO:0000313" key="2">
    <source>
        <dbReference type="Proteomes" id="UP000559256"/>
    </source>
</evidence>
<reference evidence="1 2" key="1">
    <citation type="journal article" date="2020" name="ISME J.">
        <title>Uncovering the hidden diversity of litter-decomposition mechanisms in mushroom-forming fungi.</title>
        <authorList>
            <person name="Floudas D."/>
            <person name="Bentzer J."/>
            <person name="Ahren D."/>
            <person name="Johansson T."/>
            <person name="Persson P."/>
            <person name="Tunlid A."/>
        </authorList>
    </citation>
    <scope>NUCLEOTIDE SEQUENCE [LARGE SCALE GENOMIC DNA]</scope>
    <source>
        <strain evidence="1 2">CBS 291.85</strain>
    </source>
</reference>
<proteinExistence type="predicted"/>
<dbReference type="AlphaFoldDB" id="A0A8H5G877"/>
<evidence type="ECO:0000313" key="1">
    <source>
        <dbReference type="EMBL" id="KAF5360061.1"/>
    </source>
</evidence>
<dbReference type="EMBL" id="JAACJM010000045">
    <property type="protein sequence ID" value="KAF5360061.1"/>
    <property type="molecule type" value="Genomic_DNA"/>
</dbReference>
<comment type="caution">
    <text evidence="1">The sequence shown here is derived from an EMBL/GenBank/DDBJ whole genome shotgun (WGS) entry which is preliminary data.</text>
</comment>
<sequence>MVVTELEAAGLAQAEFAARVGEPELVLESAPDNTSKAFRPKADLPTVTTGREICTVRLSLVVLTSNSTVNTYYLEDHPNFAFITPNSQHHPDLAEARG</sequence>
<dbReference type="Proteomes" id="UP000559256">
    <property type="component" value="Unassembled WGS sequence"/>
</dbReference>
<gene>
    <name evidence="1" type="ORF">D9758_007547</name>
</gene>
<keyword evidence="2" id="KW-1185">Reference proteome</keyword>
<accession>A0A8H5G877</accession>
<name>A0A8H5G877_9AGAR</name>
<organism evidence="1 2">
    <name type="scientific">Tetrapyrgos nigripes</name>
    <dbReference type="NCBI Taxonomy" id="182062"/>
    <lineage>
        <taxon>Eukaryota</taxon>
        <taxon>Fungi</taxon>
        <taxon>Dikarya</taxon>
        <taxon>Basidiomycota</taxon>
        <taxon>Agaricomycotina</taxon>
        <taxon>Agaricomycetes</taxon>
        <taxon>Agaricomycetidae</taxon>
        <taxon>Agaricales</taxon>
        <taxon>Marasmiineae</taxon>
        <taxon>Marasmiaceae</taxon>
        <taxon>Tetrapyrgos</taxon>
    </lineage>
</organism>
<protein>
    <submittedName>
        <fullName evidence="1">Uncharacterized protein</fullName>
    </submittedName>
</protein>